<dbReference type="Proteomes" id="UP000481861">
    <property type="component" value="Unassembled WGS sequence"/>
</dbReference>
<evidence type="ECO:0000313" key="8">
    <source>
        <dbReference type="Proteomes" id="UP000481861"/>
    </source>
</evidence>
<dbReference type="OrthoDB" id="3512845at2759"/>
<protein>
    <recommendedName>
        <fullName evidence="6">C3H1-type domain-containing protein</fullName>
    </recommendedName>
</protein>
<evidence type="ECO:0000256" key="4">
    <source>
        <dbReference type="PROSITE-ProRule" id="PRU00723"/>
    </source>
</evidence>
<gene>
    <name evidence="7" type="ORF">BDV95DRAFT_348737</name>
</gene>
<dbReference type="GO" id="GO:0008270">
    <property type="term" value="F:zinc ion binding"/>
    <property type="evidence" value="ECO:0007669"/>
    <property type="project" value="UniProtKB-KW"/>
</dbReference>
<reference evidence="7 8" key="1">
    <citation type="submission" date="2020-01" db="EMBL/GenBank/DDBJ databases">
        <authorList>
            <consortium name="DOE Joint Genome Institute"/>
            <person name="Haridas S."/>
            <person name="Albert R."/>
            <person name="Binder M."/>
            <person name="Bloem J."/>
            <person name="Labutti K."/>
            <person name="Salamov A."/>
            <person name="Andreopoulos B."/>
            <person name="Baker S.E."/>
            <person name="Barry K."/>
            <person name="Bills G."/>
            <person name="Bluhm B.H."/>
            <person name="Cannon C."/>
            <person name="Castanera R."/>
            <person name="Culley D.E."/>
            <person name="Daum C."/>
            <person name="Ezra D."/>
            <person name="Gonzalez J.B."/>
            <person name="Henrissat B."/>
            <person name="Kuo A."/>
            <person name="Liang C."/>
            <person name="Lipzen A."/>
            <person name="Lutzoni F."/>
            <person name="Magnuson J."/>
            <person name="Mondo S."/>
            <person name="Nolan M."/>
            <person name="Ohm R."/>
            <person name="Pangilinan J."/>
            <person name="Park H.-J.H."/>
            <person name="Ramirez L."/>
            <person name="Alfaro M."/>
            <person name="Sun H."/>
            <person name="Tritt A."/>
            <person name="Yoshinaga Y."/>
            <person name="Zwiers L.-H.L."/>
            <person name="Turgeon B.G."/>
            <person name="Goodwin S.B."/>
            <person name="Spatafora J.W."/>
            <person name="Crous P.W."/>
            <person name="Grigoriev I.V."/>
        </authorList>
    </citation>
    <scope>NUCLEOTIDE SEQUENCE [LARGE SCALE GENOMIC DNA]</scope>
    <source>
        <strain evidence="7 8">CBS 611.86</strain>
    </source>
</reference>
<dbReference type="InterPro" id="IPR000571">
    <property type="entry name" value="Znf_CCCH"/>
</dbReference>
<keyword evidence="1 4" id="KW-0479">Metal-binding</keyword>
<dbReference type="Pfam" id="PF25543">
    <property type="entry name" value="zf-CCCH_tandem"/>
    <property type="match status" value="1"/>
</dbReference>
<feature type="region of interest" description="Disordered" evidence="5">
    <location>
        <begin position="337"/>
        <end position="366"/>
    </location>
</feature>
<keyword evidence="2 4" id="KW-0863">Zinc-finger</keyword>
<organism evidence="7 8">
    <name type="scientific">Massariosphaeria phaeospora</name>
    <dbReference type="NCBI Taxonomy" id="100035"/>
    <lineage>
        <taxon>Eukaryota</taxon>
        <taxon>Fungi</taxon>
        <taxon>Dikarya</taxon>
        <taxon>Ascomycota</taxon>
        <taxon>Pezizomycotina</taxon>
        <taxon>Dothideomycetes</taxon>
        <taxon>Pleosporomycetidae</taxon>
        <taxon>Pleosporales</taxon>
        <taxon>Pleosporales incertae sedis</taxon>
        <taxon>Massariosphaeria</taxon>
    </lineage>
</organism>
<proteinExistence type="predicted"/>
<evidence type="ECO:0000256" key="1">
    <source>
        <dbReference type="ARBA" id="ARBA00022723"/>
    </source>
</evidence>
<evidence type="ECO:0000256" key="3">
    <source>
        <dbReference type="ARBA" id="ARBA00022833"/>
    </source>
</evidence>
<dbReference type="EMBL" id="JAADJZ010000007">
    <property type="protein sequence ID" value="KAF2873614.1"/>
    <property type="molecule type" value="Genomic_DNA"/>
</dbReference>
<name>A0A7C8I8W7_9PLEO</name>
<comment type="caution">
    <text evidence="7">The sequence shown here is derived from an EMBL/GenBank/DDBJ whole genome shotgun (WGS) entry which is preliminary data.</text>
</comment>
<dbReference type="PANTHER" id="PTHR37543:SF1">
    <property type="entry name" value="CCCH ZINC FINGER DNA BINDING PROTEIN (AFU_ORTHOLOGUE AFUA_5G12760)"/>
    <property type="match status" value="1"/>
</dbReference>
<evidence type="ECO:0000256" key="5">
    <source>
        <dbReference type="SAM" id="MobiDB-lite"/>
    </source>
</evidence>
<evidence type="ECO:0000259" key="6">
    <source>
        <dbReference type="PROSITE" id="PS50103"/>
    </source>
</evidence>
<sequence>MSPATFLNGLAPSPFLNGLSPAPVLNGQSPIGTPANANGAATAGANPDADNISSAGLWARVNKVVQDDAEKSNLLKEIMYRYDYISEQYKREVEQRAIERDDISVWQRDREYYVNTFRSYSIALDRNPFVLVLVDGDGMIFQDEFLRSGQKGGQDAASRLYNAVVNCIQLDYSSIPTDAQVVCRIYANVRGLADVLVRAGVIEEATSFEEFTRGLTTGKALFDFIDVGAGKDRADKKLIETFKLYAGDLHCRHMFLGCSHDNGYARTLEDYATDETYLSRVTLLQGVPFEKELLALPYKKAKFPGIFRQSKLSVMPVGYAPSPPPVKNYHMIPGLPSRFPTPLRNKSSDGPSNSIQLRESTDGPNLLLDSPIPGKAVPMPRTPSSSTVASMDGFPPLKPVMNWAAKAAAPAPPATAKASPAYKPVNREEIIARNRIGQRVDPQCRDYEKTEVDRMKKIKLCNVHFLRQECPYGANCTHLHDYKPTDQEIATLRLVARMAPCQNGSGCQDIKCIYGHRCPAPPGKYPMKGTQSCIFGEQCKFPAELHDIDCNVVKTLVVR</sequence>
<accession>A0A7C8I8W7</accession>
<dbReference type="InterPro" id="IPR036855">
    <property type="entry name" value="Znf_CCCH_sf"/>
</dbReference>
<dbReference type="InterPro" id="IPR057683">
    <property type="entry name" value="DUF7923"/>
</dbReference>
<keyword evidence="3 4" id="KW-0862">Zinc</keyword>
<dbReference type="InterPro" id="IPR057654">
    <property type="entry name" value="Znf-CCCH_tandem"/>
</dbReference>
<feature type="compositionally biased region" description="Polar residues" evidence="5">
    <location>
        <begin position="344"/>
        <end position="358"/>
    </location>
</feature>
<dbReference type="AlphaFoldDB" id="A0A7C8I8W7"/>
<dbReference type="PROSITE" id="PS50103">
    <property type="entry name" value="ZF_C3H1"/>
    <property type="match status" value="1"/>
</dbReference>
<feature type="zinc finger region" description="C3H1-type" evidence="4">
    <location>
        <begin position="455"/>
        <end position="483"/>
    </location>
</feature>
<evidence type="ECO:0000256" key="2">
    <source>
        <dbReference type="ARBA" id="ARBA00022771"/>
    </source>
</evidence>
<keyword evidence="8" id="KW-1185">Reference proteome</keyword>
<dbReference type="PANTHER" id="PTHR37543">
    <property type="entry name" value="CCCH ZINC FINGER DNA BINDING PROTEIN (AFU_ORTHOLOGUE AFUA_5G12760)"/>
    <property type="match status" value="1"/>
</dbReference>
<dbReference type="Pfam" id="PF25540">
    <property type="entry name" value="DUF7923"/>
    <property type="match status" value="1"/>
</dbReference>
<evidence type="ECO:0000313" key="7">
    <source>
        <dbReference type="EMBL" id="KAF2873614.1"/>
    </source>
</evidence>
<dbReference type="Gene3D" id="4.10.1000.10">
    <property type="entry name" value="Zinc finger, CCCH-type"/>
    <property type="match status" value="1"/>
</dbReference>
<dbReference type="SUPFAM" id="SSF90229">
    <property type="entry name" value="CCCH zinc finger"/>
    <property type="match status" value="1"/>
</dbReference>
<feature type="domain" description="C3H1-type" evidence="6">
    <location>
        <begin position="455"/>
        <end position="483"/>
    </location>
</feature>